<organism evidence="2 3">
    <name type="scientific">Mycena pura</name>
    <dbReference type="NCBI Taxonomy" id="153505"/>
    <lineage>
        <taxon>Eukaryota</taxon>
        <taxon>Fungi</taxon>
        <taxon>Dikarya</taxon>
        <taxon>Basidiomycota</taxon>
        <taxon>Agaricomycotina</taxon>
        <taxon>Agaricomycetes</taxon>
        <taxon>Agaricomycetidae</taxon>
        <taxon>Agaricales</taxon>
        <taxon>Marasmiineae</taxon>
        <taxon>Mycenaceae</taxon>
        <taxon>Mycena</taxon>
    </lineage>
</organism>
<name>A0AAD6UYA5_9AGAR</name>
<dbReference type="EMBL" id="JARJCW010000114">
    <property type="protein sequence ID" value="KAJ7192886.1"/>
    <property type="molecule type" value="Genomic_DNA"/>
</dbReference>
<dbReference type="AlphaFoldDB" id="A0AAD6UYA5"/>
<evidence type="ECO:0000256" key="1">
    <source>
        <dbReference type="SAM" id="MobiDB-lite"/>
    </source>
</evidence>
<feature type="compositionally biased region" description="Gly residues" evidence="1">
    <location>
        <begin position="113"/>
        <end position="123"/>
    </location>
</feature>
<reference evidence="2" key="1">
    <citation type="submission" date="2023-03" db="EMBL/GenBank/DDBJ databases">
        <title>Massive genome expansion in bonnet fungi (Mycena s.s.) driven by repeated elements and novel gene families across ecological guilds.</title>
        <authorList>
            <consortium name="Lawrence Berkeley National Laboratory"/>
            <person name="Harder C.B."/>
            <person name="Miyauchi S."/>
            <person name="Viragh M."/>
            <person name="Kuo A."/>
            <person name="Thoen E."/>
            <person name="Andreopoulos B."/>
            <person name="Lu D."/>
            <person name="Skrede I."/>
            <person name="Drula E."/>
            <person name="Henrissat B."/>
            <person name="Morin E."/>
            <person name="Kohler A."/>
            <person name="Barry K."/>
            <person name="LaButti K."/>
            <person name="Morin E."/>
            <person name="Salamov A."/>
            <person name="Lipzen A."/>
            <person name="Mereny Z."/>
            <person name="Hegedus B."/>
            <person name="Baldrian P."/>
            <person name="Stursova M."/>
            <person name="Weitz H."/>
            <person name="Taylor A."/>
            <person name="Grigoriev I.V."/>
            <person name="Nagy L.G."/>
            <person name="Martin F."/>
            <person name="Kauserud H."/>
        </authorList>
    </citation>
    <scope>NUCLEOTIDE SEQUENCE</scope>
    <source>
        <strain evidence="2">9144</strain>
    </source>
</reference>
<keyword evidence="3" id="KW-1185">Reference proteome</keyword>
<dbReference type="Proteomes" id="UP001219525">
    <property type="component" value="Unassembled WGS sequence"/>
</dbReference>
<protein>
    <submittedName>
        <fullName evidence="2">Uncharacterized protein</fullName>
    </submittedName>
</protein>
<feature type="region of interest" description="Disordered" evidence="1">
    <location>
        <begin position="101"/>
        <end position="124"/>
    </location>
</feature>
<sequence length="179" mass="18748">MLPTYLSTSTTQPPDEKPRPRCAERLCVLMRHCDEHSSHWVAACARTGTCHHLTAPPPATAPSRPPISPGGGAMPIVAGGAAQWAARRNGRGGDSMMGRGQWRSGGQRHNGRRGGAQWAGGGRRNVREAGGAVWTVGSALPIVAGGGAGWRRQRSTMGSGTMGAGQRDGQRATDNLIPR</sequence>
<gene>
    <name evidence="2" type="ORF">GGX14DRAFT_405942</name>
</gene>
<proteinExistence type="predicted"/>
<comment type="caution">
    <text evidence="2">The sequence shown here is derived from an EMBL/GenBank/DDBJ whole genome shotgun (WGS) entry which is preliminary data.</text>
</comment>
<feature type="region of interest" description="Disordered" evidence="1">
    <location>
        <begin position="149"/>
        <end position="179"/>
    </location>
</feature>
<accession>A0AAD6UYA5</accession>
<evidence type="ECO:0000313" key="3">
    <source>
        <dbReference type="Proteomes" id="UP001219525"/>
    </source>
</evidence>
<evidence type="ECO:0000313" key="2">
    <source>
        <dbReference type="EMBL" id="KAJ7192886.1"/>
    </source>
</evidence>